<organism evidence="1 2">
    <name type="scientific">Caerostris darwini</name>
    <dbReference type="NCBI Taxonomy" id="1538125"/>
    <lineage>
        <taxon>Eukaryota</taxon>
        <taxon>Metazoa</taxon>
        <taxon>Ecdysozoa</taxon>
        <taxon>Arthropoda</taxon>
        <taxon>Chelicerata</taxon>
        <taxon>Arachnida</taxon>
        <taxon>Araneae</taxon>
        <taxon>Araneomorphae</taxon>
        <taxon>Entelegynae</taxon>
        <taxon>Araneoidea</taxon>
        <taxon>Araneidae</taxon>
        <taxon>Caerostris</taxon>
    </lineage>
</organism>
<dbReference type="EMBL" id="BPLQ01010726">
    <property type="protein sequence ID" value="GIY52947.1"/>
    <property type="molecule type" value="Genomic_DNA"/>
</dbReference>
<proteinExistence type="predicted"/>
<evidence type="ECO:0000313" key="1">
    <source>
        <dbReference type="EMBL" id="GIY52947.1"/>
    </source>
</evidence>
<comment type="caution">
    <text evidence="1">The sequence shown here is derived from an EMBL/GenBank/DDBJ whole genome shotgun (WGS) entry which is preliminary data.</text>
</comment>
<dbReference type="AlphaFoldDB" id="A0AAV4U5I6"/>
<evidence type="ECO:0000313" key="2">
    <source>
        <dbReference type="Proteomes" id="UP001054837"/>
    </source>
</evidence>
<dbReference type="Proteomes" id="UP001054837">
    <property type="component" value="Unassembled WGS sequence"/>
</dbReference>
<keyword evidence="2" id="KW-1185">Reference proteome</keyword>
<name>A0AAV4U5I6_9ARAC</name>
<reference evidence="1 2" key="1">
    <citation type="submission" date="2021-06" db="EMBL/GenBank/DDBJ databases">
        <title>Caerostris darwini draft genome.</title>
        <authorList>
            <person name="Kono N."/>
            <person name="Arakawa K."/>
        </authorList>
    </citation>
    <scope>NUCLEOTIDE SEQUENCE [LARGE SCALE GENOMIC DNA]</scope>
</reference>
<protein>
    <submittedName>
        <fullName evidence="1">Uncharacterized protein</fullName>
    </submittedName>
</protein>
<sequence>MDLTYSERYISAKSESSLFCYNSIFVTFYPKQGTFAIHKRSAPKVFYTFCFGSKLNPEMRPQTFAICAAAPLTRKKRTKTFHSRHTLCSYNCRAIFASFWGKSVRESWEKNPGNRTELWKPRQKFRPL</sequence>
<gene>
    <name evidence="1" type="ORF">CDAR_117221</name>
</gene>
<accession>A0AAV4U5I6</accession>